<gene>
    <name evidence="2" type="ORF">DFR56_10271</name>
</gene>
<keyword evidence="3" id="KW-1185">Reference proteome</keyword>
<proteinExistence type="predicted"/>
<sequence length="178" mass="19900">MENKSQHVEIPAVKEKLNVLKEAVEDFTLELSYSTDEDARFGHKAEDSSFFGYKTHISMSNERIITAAVVTTGEKNDGKYLQELVEKSKQSGMKVDTVIGDTAYSSKDNIVYTKSHDIDLVSKLHPIVTNGARREADGFVYNKDAGTYMCKAGHLATNRKVENPNLIRKMFVIGTCLM</sequence>
<feature type="domain" description="Transposase IS4-like" evidence="1">
    <location>
        <begin position="35"/>
        <end position="124"/>
    </location>
</feature>
<dbReference type="Proteomes" id="UP000247978">
    <property type="component" value="Unassembled WGS sequence"/>
</dbReference>
<dbReference type="EMBL" id="QJJQ01000002">
    <property type="protein sequence ID" value="PXW89295.1"/>
    <property type="molecule type" value="Genomic_DNA"/>
</dbReference>
<dbReference type="PANTHER" id="PTHR33408">
    <property type="entry name" value="TRANSPOSASE"/>
    <property type="match status" value="1"/>
</dbReference>
<evidence type="ECO:0000313" key="2">
    <source>
        <dbReference type="EMBL" id="PXW89295.1"/>
    </source>
</evidence>
<dbReference type="GO" id="GO:0003677">
    <property type="term" value="F:DNA binding"/>
    <property type="evidence" value="ECO:0007669"/>
    <property type="project" value="InterPro"/>
</dbReference>
<accession>A0A2V3WAW5</accession>
<evidence type="ECO:0000313" key="3">
    <source>
        <dbReference type="Proteomes" id="UP000247978"/>
    </source>
</evidence>
<protein>
    <submittedName>
        <fullName evidence="2">DDE family transposase</fullName>
    </submittedName>
</protein>
<dbReference type="AlphaFoldDB" id="A0A2V3WAW5"/>
<comment type="caution">
    <text evidence="2">The sequence shown here is derived from an EMBL/GenBank/DDBJ whole genome shotgun (WGS) entry which is preliminary data.</text>
</comment>
<name>A0A2V3WAW5_9BACI</name>
<dbReference type="GO" id="GO:0004803">
    <property type="term" value="F:transposase activity"/>
    <property type="evidence" value="ECO:0007669"/>
    <property type="project" value="InterPro"/>
</dbReference>
<dbReference type="Pfam" id="PF01609">
    <property type="entry name" value="DDE_Tnp_1"/>
    <property type="match status" value="1"/>
</dbReference>
<dbReference type="InterPro" id="IPR002559">
    <property type="entry name" value="Transposase_11"/>
</dbReference>
<reference evidence="2 3" key="1">
    <citation type="submission" date="2018-05" db="EMBL/GenBank/DDBJ databases">
        <title>Genomic Encyclopedia of Type Strains, Phase IV (KMG-IV): sequencing the most valuable type-strain genomes for metagenomic binning, comparative biology and taxonomic classification.</title>
        <authorList>
            <person name="Goeker M."/>
        </authorList>
    </citation>
    <scope>NUCLEOTIDE SEQUENCE [LARGE SCALE GENOMIC DNA]</scope>
    <source>
        <strain evidence="2 3">DSM 28556</strain>
    </source>
</reference>
<organism evidence="2 3">
    <name type="scientific">Pseudogracilibacillus auburnensis</name>
    <dbReference type="NCBI Taxonomy" id="1494959"/>
    <lineage>
        <taxon>Bacteria</taxon>
        <taxon>Bacillati</taxon>
        <taxon>Bacillota</taxon>
        <taxon>Bacilli</taxon>
        <taxon>Bacillales</taxon>
        <taxon>Bacillaceae</taxon>
        <taxon>Pseudogracilibacillus</taxon>
    </lineage>
</organism>
<evidence type="ECO:0000259" key="1">
    <source>
        <dbReference type="Pfam" id="PF01609"/>
    </source>
</evidence>
<dbReference type="GO" id="GO:0006313">
    <property type="term" value="P:DNA transposition"/>
    <property type="evidence" value="ECO:0007669"/>
    <property type="project" value="InterPro"/>
</dbReference>
<dbReference type="PANTHER" id="PTHR33408:SF2">
    <property type="entry name" value="TRANSPOSASE DDE DOMAIN-CONTAINING PROTEIN"/>
    <property type="match status" value="1"/>
</dbReference>